<name>A0A1M5DDZ3_VIBGA</name>
<dbReference type="AlphaFoldDB" id="A0A1M5DDZ3"/>
<proteinExistence type="predicted"/>
<evidence type="ECO:0000313" key="1">
    <source>
        <dbReference type="EMBL" id="SHF65146.1"/>
    </source>
</evidence>
<organism evidence="1 2">
    <name type="scientific">Vibrio gazogenes DSM 21264 = NBRC 103151</name>
    <dbReference type="NCBI Taxonomy" id="1123492"/>
    <lineage>
        <taxon>Bacteria</taxon>
        <taxon>Pseudomonadati</taxon>
        <taxon>Pseudomonadota</taxon>
        <taxon>Gammaproteobacteria</taxon>
        <taxon>Vibrionales</taxon>
        <taxon>Vibrionaceae</taxon>
        <taxon>Vibrio</taxon>
    </lineage>
</organism>
<dbReference type="EMBL" id="FQUH01000014">
    <property type="protein sequence ID" value="SHF65146.1"/>
    <property type="molecule type" value="Genomic_DNA"/>
</dbReference>
<sequence length="59" mass="6690">MSESLPEKIAGAESQVAMETLSNYESEACHSFACHQYLLVEALASETPQSYSFWDMFFF</sequence>
<dbReference type="Proteomes" id="UP000184159">
    <property type="component" value="Unassembled WGS sequence"/>
</dbReference>
<reference evidence="2" key="1">
    <citation type="submission" date="2016-11" db="EMBL/GenBank/DDBJ databases">
        <authorList>
            <person name="Varghese N."/>
            <person name="Submissions S."/>
        </authorList>
    </citation>
    <scope>NUCLEOTIDE SEQUENCE [LARGE SCALE GENOMIC DNA]</scope>
    <source>
        <strain evidence="2">DSM 21264</strain>
    </source>
</reference>
<protein>
    <submittedName>
        <fullName evidence="1">Uncharacterized protein</fullName>
    </submittedName>
</protein>
<accession>A0A1M5DDZ3</accession>
<gene>
    <name evidence="1" type="ORF">SAMN02745781_02831</name>
</gene>
<dbReference type="RefSeq" id="WP_072960664.1">
    <property type="nucleotide sequence ID" value="NZ_FQUH01000014.1"/>
</dbReference>
<keyword evidence="2" id="KW-1185">Reference proteome</keyword>
<evidence type="ECO:0000313" key="2">
    <source>
        <dbReference type="Proteomes" id="UP000184159"/>
    </source>
</evidence>